<dbReference type="AlphaFoldDB" id="A0A562VGQ3"/>
<sequence>MFPISSKPCLLALILLVALPLPALAIPAITCHCFTDRSYDPARPAAADPYFLATTQNSFLALVLNAEKRTIVMKKQKGTSADDLWVAYWLASRTGVSADALLEKRKTKESWKDAVATSGIGVKSLSPQFAKELIAGASSESLAREVVDSLLVDHQLISDAELVAMRKNWASNQEVIIASIIAIKTHKPARQIHLEVKNGKQTWGGLLLAANFDTSALQEEISDLLKMRRMP</sequence>
<dbReference type="OrthoDB" id="5396601at2"/>
<feature type="chain" id="PRO_5021985234" evidence="1">
    <location>
        <begin position="26"/>
        <end position="231"/>
    </location>
</feature>
<evidence type="ECO:0000313" key="2">
    <source>
        <dbReference type="EMBL" id="TWJ17050.1"/>
    </source>
</evidence>
<comment type="caution">
    <text evidence="2">The sequence shown here is derived from an EMBL/GenBank/DDBJ whole genome shotgun (WGS) entry which is preliminary data.</text>
</comment>
<gene>
    <name evidence="2" type="ORF">JN12_03162</name>
</gene>
<dbReference type="EMBL" id="VLLN01000023">
    <property type="protein sequence ID" value="TWJ17050.1"/>
    <property type="molecule type" value="Genomic_DNA"/>
</dbReference>
<accession>A0A562VGQ3</accession>
<dbReference type="RefSeq" id="WP_145024504.1">
    <property type="nucleotide sequence ID" value="NZ_VLLN01000023.1"/>
</dbReference>
<keyword evidence="3" id="KW-1185">Reference proteome</keyword>
<dbReference type="Proteomes" id="UP000319449">
    <property type="component" value="Unassembled WGS sequence"/>
</dbReference>
<proteinExistence type="predicted"/>
<feature type="signal peptide" evidence="1">
    <location>
        <begin position="1"/>
        <end position="25"/>
    </location>
</feature>
<evidence type="ECO:0000256" key="1">
    <source>
        <dbReference type="SAM" id="SignalP"/>
    </source>
</evidence>
<organism evidence="2 3">
    <name type="scientific">Geobacter argillaceus</name>
    <dbReference type="NCBI Taxonomy" id="345631"/>
    <lineage>
        <taxon>Bacteria</taxon>
        <taxon>Pseudomonadati</taxon>
        <taxon>Thermodesulfobacteriota</taxon>
        <taxon>Desulfuromonadia</taxon>
        <taxon>Geobacterales</taxon>
        <taxon>Geobacteraceae</taxon>
        <taxon>Geobacter</taxon>
    </lineage>
</organism>
<protein>
    <submittedName>
        <fullName evidence="2">Uncharacterized protein</fullName>
    </submittedName>
</protein>
<evidence type="ECO:0000313" key="3">
    <source>
        <dbReference type="Proteomes" id="UP000319449"/>
    </source>
</evidence>
<keyword evidence="1" id="KW-0732">Signal</keyword>
<reference evidence="2 3" key="1">
    <citation type="submission" date="2019-07" db="EMBL/GenBank/DDBJ databases">
        <title>Genomic Encyclopedia of Archaeal and Bacterial Type Strains, Phase II (KMG-II): from individual species to whole genera.</title>
        <authorList>
            <person name="Goeker M."/>
        </authorList>
    </citation>
    <scope>NUCLEOTIDE SEQUENCE [LARGE SCALE GENOMIC DNA]</scope>
    <source>
        <strain evidence="2 3">ATCC BAA-1139</strain>
    </source>
</reference>
<name>A0A562VGQ3_9BACT</name>